<dbReference type="InterPro" id="IPR006680">
    <property type="entry name" value="Amidohydro-rel"/>
</dbReference>
<proteinExistence type="predicted"/>
<dbReference type="SUPFAM" id="SSF51556">
    <property type="entry name" value="Metallo-dependent hydrolases"/>
    <property type="match status" value="1"/>
</dbReference>
<dbReference type="PANTHER" id="PTHR21240">
    <property type="entry name" value="2-AMINO-3-CARBOXYLMUCONATE-6-SEMIALDEHYDE DECARBOXYLASE"/>
    <property type="match status" value="1"/>
</dbReference>
<keyword evidence="1" id="KW-0456">Lyase</keyword>
<dbReference type="InterPro" id="IPR032466">
    <property type="entry name" value="Metal_Hydrolase"/>
</dbReference>
<dbReference type="GeneID" id="93278540"/>
<evidence type="ECO:0000256" key="1">
    <source>
        <dbReference type="ARBA" id="ARBA00023239"/>
    </source>
</evidence>
<dbReference type="AlphaFoldDB" id="A0A1I0CAU3"/>
<dbReference type="EMBL" id="FOIM01000002">
    <property type="protein sequence ID" value="SET16228.1"/>
    <property type="molecule type" value="Genomic_DNA"/>
</dbReference>
<dbReference type="STRING" id="460384.SAMN05216313_102375"/>
<dbReference type="GO" id="GO:0016787">
    <property type="term" value="F:hydrolase activity"/>
    <property type="evidence" value="ECO:0007669"/>
    <property type="project" value="InterPro"/>
</dbReference>
<keyword evidence="4" id="KW-1185">Reference proteome</keyword>
<gene>
    <name evidence="3" type="ORF">SAMN05216313_102375</name>
</gene>
<dbReference type="CDD" id="cd01292">
    <property type="entry name" value="metallo-dependent_hydrolases"/>
    <property type="match status" value="1"/>
</dbReference>
<feature type="domain" description="Amidohydrolase-related" evidence="2">
    <location>
        <begin position="70"/>
        <end position="280"/>
    </location>
</feature>
<dbReference type="InterPro" id="IPR032465">
    <property type="entry name" value="ACMSD"/>
</dbReference>
<evidence type="ECO:0000259" key="2">
    <source>
        <dbReference type="Pfam" id="PF04909"/>
    </source>
</evidence>
<reference evidence="4" key="1">
    <citation type="submission" date="2016-10" db="EMBL/GenBank/DDBJ databases">
        <authorList>
            <person name="Varghese N."/>
            <person name="Submissions S."/>
        </authorList>
    </citation>
    <scope>NUCLEOTIDE SEQUENCE [LARGE SCALE GENOMIC DNA]</scope>
    <source>
        <strain evidence="4">NLAE-zl-G277</strain>
    </source>
</reference>
<name>A0A1I0CAU3_9FIRM</name>
<evidence type="ECO:0000313" key="4">
    <source>
        <dbReference type="Proteomes" id="UP000198508"/>
    </source>
</evidence>
<dbReference type="RefSeq" id="WP_092360951.1">
    <property type="nucleotide sequence ID" value="NZ_CABJCG010000001.1"/>
</dbReference>
<sequence length="282" mass="32276">MFIDIHVHPAFYDPINGDEAVEEMRHSALDIHKNGTAPLEHIFNQMRCAGLDRLCLLPEDYTTELGRPVVTNEEVKALVDLAPDKFIGFASVDPFLPDAAQRLEHAFGDLGLKGLKLHPSRQHFYPCDERLNAVYDVCEAYKKPIIFHSGLSWEPNTLTKYSRPTEFEELAATRPGLKICLAHFGWPWVQETAMLMLKYPNVYADTGILYFDNAWEFYRRVFTQDLPATWIDRSLRHQVMFGSNNPRFEQIRMADAIGKLGFRESTLELIKGENAIEFLGGL</sequence>
<dbReference type="Proteomes" id="UP000198508">
    <property type="component" value="Unassembled WGS sequence"/>
</dbReference>
<dbReference type="PANTHER" id="PTHR21240:SF19">
    <property type="entry name" value="CATALYTIC_ HYDROLASE"/>
    <property type="match status" value="1"/>
</dbReference>
<accession>A0A1I0CAU3</accession>
<protein>
    <recommendedName>
        <fullName evidence="2">Amidohydrolase-related domain-containing protein</fullName>
    </recommendedName>
</protein>
<dbReference type="Pfam" id="PF04909">
    <property type="entry name" value="Amidohydro_2"/>
    <property type="match status" value="1"/>
</dbReference>
<dbReference type="Gene3D" id="3.20.20.140">
    <property type="entry name" value="Metal-dependent hydrolases"/>
    <property type="match status" value="1"/>
</dbReference>
<organism evidence="3 4">
    <name type="scientific">Enterocloster lavalensis</name>
    <dbReference type="NCBI Taxonomy" id="460384"/>
    <lineage>
        <taxon>Bacteria</taxon>
        <taxon>Bacillati</taxon>
        <taxon>Bacillota</taxon>
        <taxon>Clostridia</taxon>
        <taxon>Lachnospirales</taxon>
        <taxon>Lachnospiraceae</taxon>
        <taxon>Enterocloster</taxon>
    </lineage>
</organism>
<evidence type="ECO:0000313" key="3">
    <source>
        <dbReference type="EMBL" id="SET16228.1"/>
    </source>
</evidence>
<dbReference type="GO" id="GO:0016831">
    <property type="term" value="F:carboxy-lyase activity"/>
    <property type="evidence" value="ECO:0007669"/>
    <property type="project" value="InterPro"/>
</dbReference>